<dbReference type="CDD" id="cd00156">
    <property type="entry name" value="REC"/>
    <property type="match status" value="1"/>
</dbReference>
<dbReference type="GO" id="GO:0032993">
    <property type="term" value="C:protein-DNA complex"/>
    <property type="evidence" value="ECO:0007669"/>
    <property type="project" value="TreeGrafter"/>
</dbReference>
<dbReference type="Gene3D" id="1.10.10.10">
    <property type="entry name" value="Winged helix-like DNA-binding domain superfamily/Winged helix DNA-binding domain"/>
    <property type="match status" value="1"/>
</dbReference>
<dbReference type="InterPro" id="IPR001867">
    <property type="entry name" value="OmpR/PhoB-type_DNA-bd"/>
</dbReference>
<dbReference type="Pfam" id="PF00486">
    <property type="entry name" value="Trans_reg_C"/>
    <property type="match status" value="1"/>
</dbReference>
<dbReference type="GO" id="GO:0000976">
    <property type="term" value="F:transcription cis-regulatory region binding"/>
    <property type="evidence" value="ECO:0007669"/>
    <property type="project" value="TreeGrafter"/>
</dbReference>
<dbReference type="PROSITE" id="PS50110">
    <property type="entry name" value="RESPONSE_REGULATORY"/>
    <property type="match status" value="1"/>
</dbReference>
<dbReference type="Pfam" id="PF00072">
    <property type="entry name" value="Response_reg"/>
    <property type="match status" value="1"/>
</dbReference>
<dbReference type="PROSITE" id="PS51755">
    <property type="entry name" value="OMPR_PHOB"/>
    <property type="match status" value="1"/>
</dbReference>
<dbReference type="Proteomes" id="UP000008080">
    <property type="component" value="Chromosome"/>
</dbReference>
<dbReference type="InterPro" id="IPR036388">
    <property type="entry name" value="WH-like_DNA-bd_sf"/>
</dbReference>
<dbReference type="HOGENOM" id="CLU_000445_30_4_7"/>
<dbReference type="SMART" id="SM00448">
    <property type="entry name" value="REC"/>
    <property type="match status" value="1"/>
</dbReference>
<feature type="modified residue" description="4-aspartylphosphate" evidence="4">
    <location>
        <position position="54"/>
    </location>
</feature>
<evidence type="ECO:0000256" key="3">
    <source>
        <dbReference type="ARBA" id="ARBA00023163"/>
    </source>
</evidence>
<feature type="domain" description="Response regulatory" evidence="6">
    <location>
        <begin position="6"/>
        <end position="119"/>
    </location>
</feature>
<name>Q6MHQ0_BDEBA</name>
<protein>
    <submittedName>
        <fullName evidence="8">Two-component system response regulator</fullName>
    </submittedName>
</protein>
<reference evidence="8 9" key="1">
    <citation type="journal article" date="2004" name="Science">
        <title>A predator unmasked: life cycle of Bdellovibrio bacteriovorus from a genomic perspective.</title>
        <authorList>
            <person name="Rendulic S."/>
            <person name="Jagtap P."/>
            <person name="Rosinus A."/>
            <person name="Eppinger M."/>
            <person name="Baar C."/>
            <person name="Lanz C."/>
            <person name="Keller H."/>
            <person name="Lambert C."/>
            <person name="Evans K.J."/>
            <person name="Goesmann A."/>
            <person name="Meyer F."/>
            <person name="Sockett R.E."/>
            <person name="Schuster S.C."/>
        </authorList>
    </citation>
    <scope>NUCLEOTIDE SEQUENCE [LARGE SCALE GENOMIC DNA]</scope>
    <source>
        <strain evidence="9">ATCC 15356 / DSM 50701 / NCIMB 9529 / HD100</strain>
    </source>
</reference>
<dbReference type="SMART" id="SM00862">
    <property type="entry name" value="Trans_reg_C"/>
    <property type="match status" value="1"/>
</dbReference>
<dbReference type="GeneID" id="93014298"/>
<dbReference type="AlphaFoldDB" id="Q6MHQ0"/>
<evidence type="ECO:0000256" key="5">
    <source>
        <dbReference type="PROSITE-ProRule" id="PRU01091"/>
    </source>
</evidence>
<dbReference type="EMBL" id="BX842655">
    <property type="protein sequence ID" value="CAE78282.1"/>
    <property type="molecule type" value="Genomic_DNA"/>
</dbReference>
<sequence length="220" mass="24683">MLDNLNVLAIDDDLNYLRSLKTALSGQYNVLTANGLASAQDVLNTSPVFAILLDLDLGTETGTSLLRVLNENPSRAPVIVISGHVNIANAVELLNLQIFGFLEKPARLADILSILEKCRKQRIQSEVLREPQFTLHISKRLVEYNDEQLTLTQTQTDIVCLFLNKKGLPIQREELIKSIWGDRHVSRNALDTHLLNIKNKLPPFRDGLKLIHGMGYCYEG</sequence>
<evidence type="ECO:0000256" key="2">
    <source>
        <dbReference type="ARBA" id="ARBA00023125"/>
    </source>
</evidence>
<dbReference type="STRING" id="264462.Bd3490"/>
<dbReference type="RefSeq" id="WP_011165820.1">
    <property type="nucleotide sequence ID" value="NC_005363.1"/>
</dbReference>
<dbReference type="InterPro" id="IPR039420">
    <property type="entry name" value="WalR-like"/>
</dbReference>
<keyword evidence="3" id="KW-0804">Transcription</keyword>
<evidence type="ECO:0000259" key="7">
    <source>
        <dbReference type="PROSITE" id="PS51755"/>
    </source>
</evidence>
<evidence type="ECO:0000259" key="6">
    <source>
        <dbReference type="PROSITE" id="PS50110"/>
    </source>
</evidence>
<evidence type="ECO:0000313" key="9">
    <source>
        <dbReference type="Proteomes" id="UP000008080"/>
    </source>
</evidence>
<proteinExistence type="predicted"/>
<gene>
    <name evidence="8" type="ordered locus">Bd3490</name>
</gene>
<dbReference type="PANTHER" id="PTHR48111">
    <property type="entry name" value="REGULATOR OF RPOS"/>
    <property type="match status" value="1"/>
</dbReference>
<keyword evidence="2 5" id="KW-0238">DNA-binding</keyword>
<evidence type="ECO:0000256" key="4">
    <source>
        <dbReference type="PROSITE-ProRule" id="PRU00169"/>
    </source>
</evidence>
<dbReference type="CDD" id="cd00383">
    <property type="entry name" value="trans_reg_C"/>
    <property type="match status" value="1"/>
</dbReference>
<dbReference type="GO" id="GO:0000156">
    <property type="term" value="F:phosphorelay response regulator activity"/>
    <property type="evidence" value="ECO:0007669"/>
    <property type="project" value="TreeGrafter"/>
</dbReference>
<dbReference type="InterPro" id="IPR001789">
    <property type="entry name" value="Sig_transdc_resp-reg_receiver"/>
</dbReference>
<dbReference type="GO" id="GO:0006355">
    <property type="term" value="P:regulation of DNA-templated transcription"/>
    <property type="evidence" value="ECO:0007669"/>
    <property type="project" value="InterPro"/>
</dbReference>
<dbReference type="InterPro" id="IPR011006">
    <property type="entry name" value="CheY-like_superfamily"/>
</dbReference>
<dbReference type="eggNOG" id="COG0745">
    <property type="taxonomic scope" value="Bacteria"/>
</dbReference>
<dbReference type="GO" id="GO:0005829">
    <property type="term" value="C:cytosol"/>
    <property type="evidence" value="ECO:0007669"/>
    <property type="project" value="TreeGrafter"/>
</dbReference>
<keyword evidence="1" id="KW-0805">Transcription regulation</keyword>
<dbReference type="Gene3D" id="3.40.50.2300">
    <property type="match status" value="1"/>
</dbReference>
<feature type="DNA-binding region" description="OmpR/PhoB-type" evidence="5">
    <location>
        <begin position="125"/>
        <end position="220"/>
    </location>
</feature>
<evidence type="ECO:0000256" key="1">
    <source>
        <dbReference type="ARBA" id="ARBA00023015"/>
    </source>
</evidence>
<dbReference type="KEGG" id="bba:Bd3490"/>
<dbReference type="SUPFAM" id="SSF52172">
    <property type="entry name" value="CheY-like"/>
    <property type="match status" value="1"/>
</dbReference>
<keyword evidence="9" id="KW-1185">Reference proteome</keyword>
<accession>Q6MHQ0</accession>
<dbReference type="PANTHER" id="PTHR48111:SF67">
    <property type="entry name" value="TRANSCRIPTIONAL REGULATORY PROTEIN TCTD"/>
    <property type="match status" value="1"/>
</dbReference>
<organism evidence="8 9">
    <name type="scientific">Bdellovibrio bacteriovorus (strain ATCC 15356 / DSM 50701 / NCIMB 9529 / HD100)</name>
    <dbReference type="NCBI Taxonomy" id="264462"/>
    <lineage>
        <taxon>Bacteria</taxon>
        <taxon>Pseudomonadati</taxon>
        <taxon>Bdellovibrionota</taxon>
        <taxon>Bdellovibrionia</taxon>
        <taxon>Bdellovibrionales</taxon>
        <taxon>Pseudobdellovibrionaceae</taxon>
        <taxon>Bdellovibrio</taxon>
    </lineage>
</organism>
<keyword evidence="4" id="KW-0597">Phosphoprotein</keyword>
<evidence type="ECO:0000313" key="8">
    <source>
        <dbReference type="EMBL" id="CAE78282.1"/>
    </source>
</evidence>
<feature type="domain" description="OmpR/PhoB-type" evidence="7">
    <location>
        <begin position="125"/>
        <end position="220"/>
    </location>
</feature>